<organism evidence="8 9">
    <name type="scientific">Bhargavaea changchunensis</name>
    <dbReference type="NCBI Taxonomy" id="2134037"/>
    <lineage>
        <taxon>Bacteria</taxon>
        <taxon>Bacillati</taxon>
        <taxon>Bacillota</taxon>
        <taxon>Bacilli</taxon>
        <taxon>Bacillales</taxon>
        <taxon>Caryophanaceae</taxon>
        <taxon>Bhargavaea</taxon>
    </lineage>
</organism>
<keyword evidence="5 7" id="KW-0472">Membrane</keyword>
<evidence type="ECO:0000256" key="1">
    <source>
        <dbReference type="ARBA" id="ARBA00004141"/>
    </source>
</evidence>
<feature type="transmembrane region" description="Helical" evidence="7">
    <location>
        <begin position="141"/>
        <end position="159"/>
    </location>
</feature>
<evidence type="ECO:0000256" key="4">
    <source>
        <dbReference type="ARBA" id="ARBA00022989"/>
    </source>
</evidence>
<protein>
    <submittedName>
        <fullName evidence="8">Metal ABC transporter permease</fullName>
    </submittedName>
</protein>
<evidence type="ECO:0000256" key="5">
    <source>
        <dbReference type="ARBA" id="ARBA00023136"/>
    </source>
</evidence>
<proteinExistence type="inferred from homology"/>
<keyword evidence="9" id="KW-1185">Reference proteome</keyword>
<dbReference type="EMBL" id="JBHTCT010000012">
    <property type="protein sequence ID" value="MFC7364827.1"/>
    <property type="molecule type" value="Genomic_DNA"/>
</dbReference>
<comment type="subcellular location">
    <subcellularLocation>
        <location evidence="6">Cell membrane</location>
        <topology evidence="6">Multi-pass membrane protein</topology>
    </subcellularLocation>
    <subcellularLocation>
        <location evidence="1">Membrane</location>
        <topology evidence="1">Multi-pass membrane protein</topology>
    </subcellularLocation>
</comment>
<evidence type="ECO:0000313" key="9">
    <source>
        <dbReference type="Proteomes" id="UP001596483"/>
    </source>
</evidence>
<sequence>MISAIFDYEFLQNAFASGLIIGLIAPALGLFIVVRRLALIADALSHVALAGIAGSLFLSQNVTTLAALNPLYLGIGSSVAGSLLIDRLREVYKSYEELAIPIIMSGGIALGAIFISLAQGFSTDLVGYLFGSVSAVGREDLYTIMAIAVITLIFIVLTYKELFSLSFDPEYSRAQGISSRALNIWFMIVTALVVAGSMRIVGILLVSSLMTVPVAAAMQIAKGFRQAMFYAVIFGELSVLGGLVAAFYLNLAPGGTIVVISIMILLLVLGGKKLAASRSAVRNEEVGTGEL</sequence>
<dbReference type="SUPFAM" id="SSF81345">
    <property type="entry name" value="ABC transporter involved in vitamin B12 uptake, BtuC"/>
    <property type="match status" value="1"/>
</dbReference>
<feature type="transmembrane region" description="Helical" evidence="7">
    <location>
        <begin position="14"/>
        <end position="34"/>
    </location>
</feature>
<feature type="transmembrane region" description="Helical" evidence="7">
    <location>
        <begin position="228"/>
        <end position="249"/>
    </location>
</feature>
<evidence type="ECO:0000256" key="7">
    <source>
        <dbReference type="SAM" id="Phobius"/>
    </source>
</evidence>
<evidence type="ECO:0000256" key="6">
    <source>
        <dbReference type="RuleBase" id="RU003943"/>
    </source>
</evidence>
<feature type="transmembrane region" description="Helical" evidence="7">
    <location>
        <begin position="98"/>
        <end position="121"/>
    </location>
</feature>
<keyword evidence="4 7" id="KW-1133">Transmembrane helix</keyword>
<keyword evidence="3 6" id="KW-0812">Transmembrane</keyword>
<keyword evidence="6" id="KW-0813">Transport</keyword>
<feature type="transmembrane region" description="Helical" evidence="7">
    <location>
        <begin position="255"/>
        <end position="275"/>
    </location>
</feature>
<dbReference type="Pfam" id="PF00950">
    <property type="entry name" value="ABC-3"/>
    <property type="match status" value="1"/>
</dbReference>
<dbReference type="PANTHER" id="PTHR30477">
    <property type="entry name" value="ABC-TRANSPORTER METAL-BINDING PROTEIN"/>
    <property type="match status" value="1"/>
</dbReference>
<comment type="similarity">
    <text evidence="2 6">Belongs to the ABC-3 integral membrane protein family.</text>
</comment>
<dbReference type="InterPro" id="IPR001626">
    <property type="entry name" value="ABC_TroCD"/>
</dbReference>
<gene>
    <name evidence="8" type="ORF">ACFQQH_06735</name>
</gene>
<dbReference type="CDD" id="cd06550">
    <property type="entry name" value="TM_ABC_iron-siderophores_like"/>
    <property type="match status" value="1"/>
</dbReference>
<feature type="transmembrane region" description="Helical" evidence="7">
    <location>
        <begin position="180"/>
        <end position="197"/>
    </location>
</feature>
<dbReference type="Gene3D" id="1.10.3470.10">
    <property type="entry name" value="ABC transporter involved in vitamin B12 uptake, BtuC"/>
    <property type="match status" value="1"/>
</dbReference>
<feature type="transmembrane region" description="Helical" evidence="7">
    <location>
        <begin position="65"/>
        <end position="86"/>
    </location>
</feature>
<evidence type="ECO:0000256" key="3">
    <source>
        <dbReference type="ARBA" id="ARBA00022692"/>
    </source>
</evidence>
<evidence type="ECO:0000256" key="2">
    <source>
        <dbReference type="ARBA" id="ARBA00008034"/>
    </source>
</evidence>
<dbReference type="RefSeq" id="WP_157295713.1">
    <property type="nucleotide sequence ID" value="NZ_JBHTCT010000012.1"/>
</dbReference>
<dbReference type="Proteomes" id="UP001596483">
    <property type="component" value="Unassembled WGS sequence"/>
</dbReference>
<accession>A0ABW2NFI7</accession>
<comment type="caution">
    <text evidence="8">The sequence shown here is derived from an EMBL/GenBank/DDBJ whole genome shotgun (WGS) entry which is preliminary data.</text>
</comment>
<feature type="transmembrane region" description="Helical" evidence="7">
    <location>
        <begin position="39"/>
        <end position="59"/>
    </location>
</feature>
<dbReference type="PANTHER" id="PTHR30477:SF22">
    <property type="entry name" value="METAL ABC TRANSPORTER PERMEASE"/>
    <property type="match status" value="1"/>
</dbReference>
<dbReference type="InterPro" id="IPR037294">
    <property type="entry name" value="ABC_BtuC-like"/>
</dbReference>
<reference evidence="9" key="1">
    <citation type="journal article" date="2019" name="Int. J. Syst. Evol. Microbiol.">
        <title>The Global Catalogue of Microorganisms (GCM) 10K type strain sequencing project: providing services to taxonomists for standard genome sequencing and annotation.</title>
        <authorList>
            <consortium name="The Broad Institute Genomics Platform"/>
            <consortium name="The Broad Institute Genome Sequencing Center for Infectious Disease"/>
            <person name="Wu L."/>
            <person name="Ma J."/>
        </authorList>
    </citation>
    <scope>NUCLEOTIDE SEQUENCE [LARGE SCALE GENOMIC DNA]</scope>
    <source>
        <strain evidence="9">JCM 4738</strain>
    </source>
</reference>
<name>A0ABW2NFI7_9BACL</name>
<evidence type="ECO:0000313" key="8">
    <source>
        <dbReference type="EMBL" id="MFC7364827.1"/>
    </source>
</evidence>